<accession>A0A0G0A531</accession>
<comment type="caution">
    <text evidence="2">The sequence shown here is derived from an EMBL/GenBank/DDBJ whole genome shotgun (WGS) entry which is preliminary data.</text>
</comment>
<evidence type="ECO:0000313" key="2">
    <source>
        <dbReference type="EMBL" id="KKP00304.1"/>
    </source>
</evidence>
<dbReference type="Gene3D" id="3.10.450.50">
    <property type="match status" value="1"/>
</dbReference>
<reference evidence="3" key="1">
    <citation type="journal article" date="2015" name="Genome Announc.">
        <title>Draft whole-genome sequence of the biocontrol agent Trichoderma harzianum T6776.</title>
        <authorList>
            <person name="Baroncelli R."/>
            <person name="Piaggeschi G."/>
            <person name="Fiorini L."/>
            <person name="Bertolini E."/>
            <person name="Zapparata A."/>
            <person name="Pe M.E."/>
            <person name="Sarrocco S."/>
            <person name="Vannacci G."/>
        </authorList>
    </citation>
    <scope>NUCLEOTIDE SEQUENCE [LARGE SCALE GENOMIC DNA]</scope>
    <source>
        <strain evidence="3">T6776</strain>
    </source>
</reference>
<dbReference type="InterPro" id="IPR027843">
    <property type="entry name" value="DUF4440"/>
</dbReference>
<dbReference type="OMA" id="PAMNDWL"/>
<dbReference type="InterPro" id="IPR032710">
    <property type="entry name" value="NTF2-like_dom_sf"/>
</dbReference>
<dbReference type="SUPFAM" id="SSF54427">
    <property type="entry name" value="NTF2-like"/>
    <property type="match status" value="1"/>
</dbReference>
<protein>
    <recommendedName>
        <fullName evidence="1">DUF4440 domain-containing protein</fullName>
    </recommendedName>
</protein>
<evidence type="ECO:0000313" key="3">
    <source>
        <dbReference type="Proteomes" id="UP000034112"/>
    </source>
</evidence>
<dbReference type="Pfam" id="PF14534">
    <property type="entry name" value="DUF4440"/>
    <property type="match status" value="1"/>
</dbReference>
<organism evidence="2 3">
    <name type="scientific">Trichoderma harzianum</name>
    <name type="common">Hypocrea lixii</name>
    <dbReference type="NCBI Taxonomy" id="5544"/>
    <lineage>
        <taxon>Eukaryota</taxon>
        <taxon>Fungi</taxon>
        <taxon>Dikarya</taxon>
        <taxon>Ascomycota</taxon>
        <taxon>Pezizomycotina</taxon>
        <taxon>Sordariomycetes</taxon>
        <taxon>Hypocreomycetidae</taxon>
        <taxon>Hypocreales</taxon>
        <taxon>Hypocreaceae</taxon>
        <taxon>Trichoderma</taxon>
    </lineage>
</organism>
<name>A0A0G0A531_TRIHA</name>
<dbReference type="Proteomes" id="UP000034112">
    <property type="component" value="Unassembled WGS sequence"/>
</dbReference>
<dbReference type="EMBL" id="JOKZ01000262">
    <property type="protein sequence ID" value="KKP00304.1"/>
    <property type="molecule type" value="Genomic_DNA"/>
</dbReference>
<feature type="domain" description="DUF4440" evidence="1">
    <location>
        <begin position="16"/>
        <end position="120"/>
    </location>
</feature>
<evidence type="ECO:0000259" key="1">
    <source>
        <dbReference type="Pfam" id="PF14534"/>
    </source>
</evidence>
<gene>
    <name evidence="2" type="ORF">THAR02_07598</name>
</gene>
<dbReference type="AlphaFoldDB" id="A0A0G0A531"/>
<proteinExistence type="predicted"/>
<sequence>MPAMNDWLRDDLFGKEHDLCTAITSANPAPAVLKLCAPDAALMFPKMDIITPEDEDDFKDAMKAPFHRFDDYEIEDMRAHFIGLMGGVVTYKIKATRGKEKYNATASSTWNQGADGEWLLVSHSETLM</sequence>
<dbReference type="OrthoDB" id="2865667at2759"/>